<dbReference type="GO" id="GO:0007166">
    <property type="term" value="P:cell surface receptor signaling pathway"/>
    <property type="evidence" value="ECO:0007669"/>
    <property type="project" value="InterPro"/>
</dbReference>
<dbReference type="SMART" id="SM00179">
    <property type="entry name" value="EGF_CA"/>
    <property type="match status" value="3"/>
</dbReference>
<keyword evidence="28" id="KW-1185">Reference proteome</keyword>
<dbReference type="PROSITE" id="PS00022">
    <property type="entry name" value="EGF_1"/>
    <property type="match status" value="3"/>
</dbReference>
<keyword evidence="9 21" id="KW-0812">Transmembrane</keyword>
<feature type="transmembrane region" description="Helical" evidence="21">
    <location>
        <begin position="861"/>
        <end position="879"/>
    </location>
</feature>
<evidence type="ECO:0000256" key="13">
    <source>
        <dbReference type="ARBA" id="ARBA00022989"/>
    </source>
</evidence>
<dbReference type="InterPro" id="IPR032471">
    <property type="entry name" value="AGRL2-4_GAIN_subdom_A"/>
</dbReference>
<keyword evidence="7" id="KW-0964">Secreted</keyword>
<dbReference type="CDD" id="cd00110">
    <property type="entry name" value="LamG"/>
    <property type="match status" value="1"/>
</dbReference>
<dbReference type="InterPro" id="IPR046338">
    <property type="entry name" value="GAIN_dom_sf"/>
</dbReference>
<evidence type="ECO:0000256" key="1">
    <source>
        <dbReference type="ARBA" id="ARBA00004496"/>
    </source>
</evidence>
<evidence type="ECO:0000256" key="21">
    <source>
        <dbReference type="SAM" id="Phobius"/>
    </source>
</evidence>
<dbReference type="SUPFAM" id="SSF57196">
    <property type="entry name" value="EGF/Laminin"/>
    <property type="match status" value="2"/>
</dbReference>
<keyword evidence="19" id="KW-0807">Transducer</keyword>
<dbReference type="CDD" id="cd00054">
    <property type="entry name" value="EGF_CA"/>
    <property type="match status" value="2"/>
</dbReference>
<dbReference type="Pfam" id="PF00002">
    <property type="entry name" value="7tm_2"/>
    <property type="match status" value="1"/>
</dbReference>
<feature type="domain" description="EGF-like" evidence="23">
    <location>
        <begin position="1"/>
        <end position="36"/>
    </location>
</feature>
<dbReference type="PRINTS" id="PR01694">
    <property type="entry name" value="BAIPRECURSOR"/>
</dbReference>
<keyword evidence="13 21" id="KW-1133">Transmembrane helix</keyword>
<evidence type="ECO:0000256" key="12">
    <source>
        <dbReference type="ARBA" id="ARBA00022837"/>
    </source>
</evidence>
<gene>
    <name evidence="27" type="ORF">OS493_027904</name>
</gene>
<evidence type="ECO:0000256" key="17">
    <source>
        <dbReference type="ARBA" id="ARBA00023170"/>
    </source>
</evidence>
<dbReference type="InterPro" id="IPR000203">
    <property type="entry name" value="GPS"/>
</dbReference>
<evidence type="ECO:0000259" key="24">
    <source>
        <dbReference type="PROSITE" id="PS50221"/>
    </source>
</evidence>
<evidence type="ECO:0000256" key="10">
    <source>
        <dbReference type="ARBA" id="ARBA00022729"/>
    </source>
</evidence>
<accession>A0A9W9YKQ2</accession>
<keyword evidence="12" id="KW-0106">Calcium</keyword>
<evidence type="ECO:0000256" key="2">
    <source>
        <dbReference type="ARBA" id="ARBA00004613"/>
    </source>
</evidence>
<comment type="caution">
    <text evidence="27">The sequence shown here is derived from an EMBL/GenBank/DDBJ whole genome shotgun (WGS) entry which is preliminary data.</text>
</comment>
<dbReference type="InterPro" id="IPR001791">
    <property type="entry name" value="Laminin_G"/>
</dbReference>
<dbReference type="GO" id="GO:0005509">
    <property type="term" value="F:calcium ion binding"/>
    <property type="evidence" value="ECO:0007669"/>
    <property type="project" value="InterPro"/>
</dbReference>
<dbReference type="InterPro" id="IPR008077">
    <property type="entry name" value="GPCR_2_brain_angio_inhib"/>
</dbReference>
<dbReference type="InterPro" id="IPR001881">
    <property type="entry name" value="EGF-like_Ca-bd_dom"/>
</dbReference>
<evidence type="ECO:0000256" key="19">
    <source>
        <dbReference type="ARBA" id="ARBA00023224"/>
    </source>
</evidence>
<dbReference type="PROSITE" id="PS50026">
    <property type="entry name" value="EGF_3"/>
    <property type="match status" value="3"/>
</dbReference>
<dbReference type="CDD" id="cd00055">
    <property type="entry name" value="EGF_Lam"/>
    <property type="match status" value="1"/>
</dbReference>
<keyword evidence="16 20" id="KW-1015">Disulfide bond</keyword>
<protein>
    <submittedName>
        <fullName evidence="27">Uncharacterized protein</fullName>
    </submittedName>
</protein>
<evidence type="ECO:0000259" key="22">
    <source>
        <dbReference type="PROSITE" id="PS50025"/>
    </source>
</evidence>
<dbReference type="Gene3D" id="2.60.220.50">
    <property type="match status" value="1"/>
</dbReference>
<name>A0A9W9YKQ2_9CNID</name>
<dbReference type="SMART" id="SM00282">
    <property type="entry name" value="LamG"/>
    <property type="match status" value="1"/>
</dbReference>
<keyword evidence="17" id="KW-0675">Receptor</keyword>
<dbReference type="Gene3D" id="2.60.120.200">
    <property type="match status" value="1"/>
</dbReference>
<dbReference type="Pfam" id="PF01825">
    <property type="entry name" value="GPS"/>
    <property type="match status" value="1"/>
</dbReference>
<dbReference type="PROSITE" id="PS50227">
    <property type="entry name" value="G_PROTEIN_RECEP_F2_3"/>
    <property type="match status" value="1"/>
</dbReference>
<dbReference type="PROSITE" id="PS50025">
    <property type="entry name" value="LAM_G_DOMAIN"/>
    <property type="match status" value="1"/>
</dbReference>
<dbReference type="AlphaFoldDB" id="A0A9W9YKQ2"/>
<keyword evidence="5" id="KW-1003">Cell membrane</keyword>
<evidence type="ECO:0000256" key="11">
    <source>
        <dbReference type="ARBA" id="ARBA00022737"/>
    </source>
</evidence>
<keyword evidence="18" id="KW-0325">Glycoprotein</keyword>
<evidence type="ECO:0000256" key="5">
    <source>
        <dbReference type="ARBA" id="ARBA00022475"/>
    </source>
</evidence>
<evidence type="ECO:0000256" key="20">
    <source>
        <dbReference type="PROSITE-ProRule" id="PRU00076"/>
    </source>
</evidence>
<feature type="disulfide bond" evidence="20">
    <location>
        <begin position="232"/>
        <end position="241"/>
    </location>
</feature>
<evidence type="ECO:0000256" key="7">
    <source>
        <dbReference type="ARBA" id="ARBA00022525"/>
    </source>
</evidence>
<evidence type="ECO:0000256" key="3">
    <source>
        <dbReference type="ARBA" id="ARBA00004651"/>
    </source>
</evidence>
<dbReference type="Gene3D" id="1.20.1070.10">
    <property type="entry name" value="Rhodopsin 7-helix transmembrane proteins"/>
    <property type="match status" value="1"/>
</dbReference>
<dbReference type="InterPro" id="IPR036445">
    <property type="entry name" value="GPCR_2_extracell_dom_sf"/>
</dbReference>
<dbReference type="Pfam" id="PF02210">
    <property type="entry name" value="Laminin_G_2"/>
    <property type="match status" value="1"/>
</dbReference>
<feature type="transmembrane region" description="Helical" evidence="21">
    <location>
        <begin position="798"/>
        <end position="819"/>
    </location>
</feature>
<feature type="domain" description="EGF-like" evidence="23">
    <location>
        <begin position="206"/>
        <end position="242"/>
    </location>
</feature>
<dbReference type="InterPro" id="IPR017981">
    <property type="entry name" value="GPCR_2-like_7TM"/>
</dbReference>
<dbReference type="OrthoDB" id="6021149at2759"/>
<keyword evidence="15 21" id="KW-0472">Membrane</keyword>
<dbReference type="Pfam" id="PF16489">
    <property type="entry name" value="GAIN"/>
    <property type="match status" value="1"/>
</dbReference>
<evidence type="ECO:0000259" key="23">
    <source>
        <dbReference type="PROSITE" id="PS50026"/>
    </source>
</evidence>
<evidence type="ECO:0000256" key="14">
    <source>
        <dbReference type="ARBA" id="ARBA00023040"/>
    </source>
</evidence>
<dbReference type="InterPro" id="IPR000832">
    <property type="entry name" value="GPCR_2_secretin-like"/>
</dbReference>
<keyword evidence="14" id="KW-0297">G-protein coupled receptor</keyword>
<feature type="domain" description="GAIN-B" evidence="24">
    <location>
        <begin position="605"/>
        <end position="788"/>
    </location>
</feature>
<keyword evidence="6" id="KW-0963">Cytoplasm</keyword>
<feature type="domain" description="Laminin G" evidence="22">
    <location>
        <begin position="40"/>
        <end position="202"/>
    </location>
</feature>
<feature type="transmembrane region" description="Helical" evidence="21">
    <location>
        <begin position="831"/>
        <end position="849"/>
    </location>
</feature>
<reference evidence="27" key="1">
    <citation type="submission" date="2023-01" db="EMBL/GenBank/DDBJ databases">
        <title>Genome assembly of the deep-sea coral Lophelia pertusa.</title>
        <authorList>
            <person name="Herrera S."/>
            <person name="Cordes E."/>
        </authorList>
    </citation>
    <scope>NUCLEOTIDE SEQUENCE</scope>
    <source>
        <strain evidence="27">USNM1676648</strain>
        <tissue evidence="27">Polyp</tissue>
    </source>
</reference>
<feature type="domain" description="G-protein coupled receptors family 2 profile 1" evidence="25">
    <location>
        <begin position="390"/>
        <end position="464"/>
    </location>
</feature>
<dbReference type="PRINTS" id="PR00249">
    <property type="entry name" value="GPCRSECRETIN"/>
</dbReference>
<evidence type="ECO:0000313" key="27">
    <source>
        <dbReference type="EMBL" id="KAJ7355115.1"/>
    </source>
</evidence>
<feature type="disulfide bond" evidence="20">
    <location>
        <begin position="5"/>
        <end position="15"/>
    </location>
</feature>
<dbReference type="EMBL" id="MU827327">
    <property type="protein sequence ID" value="KAJ7355115.1"/>
    <property type="molecule type" value="Genomic_DNA"/>
</dbReference>
<dbReference type="Pfam" id="PF02793">
    <property type="entry name" value="HRM"/>
    <property type="match status" value="1"/>
</dbReference>
<dbReference type="SMART" id="SM00303">
    <property type="entry name" value="GPS"/>
    <property type="match status" value="1"/>
</dbReference>
<dbReference type="InterPro" id="IPR001879">
    <property type="entry name" value="GPCR_2_extracellular_dom"/>
</dbReference>
<dbReference type="SMART" id="SM00181">
    <property type="entry name" value="EGF"/>
    <property type="match status" value="3"/>
</dbReference>
<proteinExistence type="predicted"/>
<feature type="transmembrane region" description="Helical" evidence="21">
    <location>
        <begin position="900"/>
        <end position="920"/>
    </location>
</feature>
<dbReference type="Gene3D" id="4.10.1240.10">
    <property type="entry name" value="GPCR, family 2, extracellular hormone receptor domain"/>
    <property type="match status" value="1"/>
</dbReference>
<feature type="transmembrane region" description="Helical" evidence="21">
    <location>
        <begin position="940"/>
        <end position="960"/>
    </location>
</feature>
<dbReference type="Proteomes" id="UP001163046">
    <property type="component" value="Unassembled WGS sequence"/>
</dbReference>
<dbReference type="GO" id="GO:0007189">
    <property type="term" value="P:adenylate cyclase-activating G protein-coupled receptor signaling pathway"/>
    <property type="evidence" value="ECO:0007669"/>
    <property type="project" value="TreeGrafter"/>
</dbReference>
<feature type="disulfide bond" evidence="20">
    <location>
        <begin position="245"/>
        <end position="255"/>
    </location>
</feature>
<dbReference type="SMART" id="SM00008">
    <property type="entry name" value="HormR"/>
    <property type="match status" value="1"/>
</dbReference>
<evidence type="ECO:0000256" key="4">
    <source>
        <dbReference type="ARBA" id="ARBA00022473"/>
    </source>
</evidence>
<dbReference type="PROSITE" id="PS50261">
    <property type="entry name" value="G_PROTEIN_RECEP_F2_4"/>
    <property type="match status" value="1"/>
</dbReference>
<dbReference type="GO" id="GO:0005737">
    <property type="term" value="C:cytoplasm"/>
    <property type="evidence" value="ECO:0007669"/>
    <property type="project" value="UniProtKB-SubCell"/>
</dbReference>
<dbReference type="InterPro" id="IPR002049">
    <property type="entry name" value="LE_dom"/>
</dbReference>
<dbReference type="PROSITE" id="PS01186">
    <property type="entry name" value="EGF_2"/>
    <property type="match status" value="1"/>
</dbReference>
<dbReference type="PANTHER" id="PTHR12011:SF471">
    <property type="entry name" value="G-PROTEIN COUPLED RECEPTORS FAMILY 2 PROFILE 2 DOMAIN-CONTAINING PROTEIN"/>
    <property type="match status" value="1"/>
</dbReference>
<feature type="transmembrane region" description="Helical" evidence="21">
    <location>
        <begin position="991"/>
        <end position="1010"/>
    </location>
</feature>
<feature type="domain" description="EGF-like" evidence="23">
    <location>
        <begin position="243"/>
        <end position="278"/>
    </location>
</feature>
<evidence type="ECO:0000256" key="18">
    <source>
        <dbReference type="ARBA" id="ARBA00023180"/>
    </source>
</evidence>
<evidence type="ECO:0000256" key="8">
    <source>
        <dbReference type="ARBA" id="ARBA00022536"/>
    </source>
</evidence>
<dbReference type="GO" id="GO:0005886">
    <property type="term" value="C:plasma membrane"/>
    <property type="evidence" value="ECO:0007669"/>
    <property type="project" value="UniProtKB-SubCell"/>
</dbReference>
<dbReference type="Gene3D" id="1.25.40.610">
    <property type="match status" value="1"/>
</dbReference>
<dbReference type="Pfam" id="PF00008">
    <property type="entry name" value="EGF"/>
    <property type="match status" value="1"/>
</dbReference>
<dbReference type="GO" id="GO:0004930">
    <property type="term" value="F:G protein-coupled receptor activity"/>
    <property type="evidence" value="ECO:0007669"/>
    <property type="project" value="UniProtKB-KW"/>
</dbReference>
<dbReference type="PROSITE" id="PS50221">
    <property type="entry name" value="GAIN_B"/>
    <property type="match status" value="1"/>
</dbReference>
<keyword evidence="10" id="KW-0732">Signal</keyword>
<feature type="domain" description="G-protein coupled receptors family 2 profile 2" evidence="26">
    <location>
        <begin position="796"/>
        <end position="1045"/>
    </location>
</feature>
<evidence type="ECO:0000256" key="6">
    <source>
        <dbReference type="ARBA" id="ARBA00022490"/>
    </source>
</evidence>
<dbReference type="InterPro" id="IPR057244">
    <property type="entry name" value="GAIN_B"/>
</dbReference>
<dbReference type="GO" id="GO:0005576">
    <property type="term" value="C:extracellular region"/>
    <property type="evidence" value="ECO:0007669"/>
    <property type="project" value="UniProtKB-SubCell"/>
</dbReference>
<evidence type="ECO:0000259" key="25">
    <source>
        <dbReference type="PROSITE" id="PS50227"/>
    </source>
</evidence>
<evidence type="ECO:0000256" key="16">
    <source>
        <dbReference type="ARBA" id="ARBA00023157"/>
    </source>
</evidence>
<dbReference type="FunFam" id="2.10.25.10:FF:000425">
    <property type="entry name" value="Eyes shut homolog"/>
    <property type="match status" value="1"/>
</dbReference>
<comment type="subcellular location">
    <subcellularLocation>
        <location evidence="3">Cell membrane</location>
        <topology evidence="3">Multi-pass membrane protein</topology>
    </subcellularLocation>
    <subcellularLocation>
        <location evidence="1">Cytoplasm</location>
    </subcellularLocation>
    <subcellularLocation>
        <location evidence="2">Secreted</location>
    </subcellularLocation>
</comment>
<evidence type="ECO:0000313" key="28">
    <source>
        <dbReference type="Proteomes" id="UP001163046"/>
    </source>
</evidence>
<evidence type="ECO:0000259" key="26">
    <source>
        <dbReference type="PROSITE" id="PS50261"/>
    </source>
</evidence>
<organism evidence="27 28">
    <name type="scientific">Desmophyllum pertusum</name>
    <dbReference type="NCBI Taxonomy" id="174260"/>
    <lineage>
        <taxon>Eukaryota</taxon>
        <taxon>Metazoa</taxon>
        <taxon>Cnidaria</taxon>
        <taxon>Anthozoa</taxon>
        <taxon>Hexacorallia</taxon>
        <taxon>Scleractinia</taxon>
        <taxon>Caryophylliina</taxon>
        <taxon>Caryophylliidae</taxon>
        <taxon>Desmophyllum</taxon>
    </lineage>
</organism>
<dbReference type="InterPro" id="IPR013320">
    <property type="entry name" value="ConA-like_dom_sf"/>
</dbReference>
<keyword evidence="4" id="KW-0217">Developmental protein</keyword>
<dbReference type="Gene3D" id="2.10.25.10">
    <property type="entry name" value="Laminin"/>
    <property type="match status" value="4"/>
</dbReference>
<feature type="disulfide bond" evidence="20">
    <location>
        <begin position="268"/>
        <end position="277"/>
    </location>
</feature>
<keyword evidence="8 20" id="KW-0245">EGF-like domain</keyword>
<evidence type="ECO:0000256" key="9">
    <source>
        <dbReference type="ARBA" id="ARBA00022692"/>
    </source>
</evidence>
<dbReference type="SUPFAM" id="SSF49899">
    <property type="entry name" value="Concanavalin A-like lectins/glucanases"/>
    <property type="match status" value="1"/>
</dbReference>
<comment type="caution">
    <text evidence="20">Lacks conserved residue(s) required for the propagation of feature annotation.</text>
</comment>
<dbReference type="FunFam" id="4.10.1240.10:FF:000021">
    <property type="entry name" value="Cadherin EGF LAG seven-pass G-type receptor"/>
    <property type="match status" value="1"/>
</dbReference>
<dbReference type="InterPro" id="IPR000742">
    <property type="entry name" value="EGF"/>
</dbReference>
<evidence type="ECO:0000256" key="15">
    <source>
        <dbReference type="ARBA" id="ARBA00023136"/>
    </source>
</evidence>
<keyword evidence="11" id="KW-0677">Repeat</keyword>
<sequence length="1056" mass="117152">MDNSCSSRPCQRGTCSNILGTRRCKCPPGYGGSSCESAMTHTERFLGQSYKRVPDTSSVNLPWSFSLRFRTAKPSGTLVETSFSSSSSVLKVVSGKLLYNYNELLALKLPHIAVNDTKWHHVEIVWTDSFLHITVDYIYKIGVAASNGRDLGQVSQFFIGARKNSTTTTVYGGFRGCIQGVSVGSTQIDINAGDNHNTASGCEDQMPSHCLSNPCPNYGTCQEEFDSYKCVCPSGYVGKHCVDVCSLKPCRHGRCEKTVTGKGFQCVCPKQYTGEFCEVRMEIPCRDKFFGASSIGVCGPCTCAVGMNLSPVCNKSTGDCYCNPKHYRKTVSYRLSVSSKSTQEFSDGCFKCDCERIGSTGESCAVENGQCPCQEGNKGGKDVVGRRCNQCEDKQGQIVSGRGCVVINTSCPRAFAEEIWWSKAGFGKMAEENCPFGSSGKAIRMCDKDDGWQKPSLLECVSNSFLALQRKLKNLTSGVVHWEPDFAIGLAQKLDLAITLSPRLYAKDIDIALKIITTLFDYESKQNSSTLVSARTKEFAKILLQSASMLFSSDNKDVWDVVQQHSAGTAALLEQMENFSSNLASSLPYLKRDSRRYRRSESILPPYTIITPNIVMELHPVFVKGFSGLSYPAKRDLYADVPYKIWRNISNRIDLPMAFFEGVKDIENNIGVGFMIVKNIGDLLPKSFAAKISDSKYNVEVSSDVISVKLPQMENVPLTYPLRISFANRLINRSSYICVHWNYSVPNTRGGGWSSQGCELKSSNVTHTVCACSHLTAFAVLSDLNLQYPEQAAFAMRLVTYVGIAVSLALLLTAFILFICMRKLKSNSITIHKNLIVAIFIAELTFLVGINRTQDQRICQLVAIVLHYFFSASFSWMFVEGLHMYRRLREKRNIDLGKMSFYYFMGWGCPAIVVGISAGLANEGYGNPSFCWMSTDGTLIWTFTIPIIIVVASSSWRCSYHSENSPKKRRRHHHHHHHDDEHNNLNAGLRATAGLLPLIGVSFAFAILLVNHDLEMFPLRVRCLYFLAGPVYTGILFNLGQDGTKGVQECLHALED</sequence>
<dbReference type="PANTHER" id="PTHR12011">
    <property type="entry name" value="ADHESION G-PROTEIN COUPLED RECEPTOR"/>
    <property type="match status" value="1"/>
</dbReference>
<feature type="disulfide bond" evidence="20">
    <location>
        <begin position="26"/>
        <end position="35"/>
    </location>
</feature>